<evidence type="ECO:0000313" key="5">
    <source>
        <dbReference type="Proteomes" id="UP000034407"/>
    </source>
</evidence>
<dbReference type="InterPro" id="IPR010994">
    <property type="entry name" value="RuvA_2-like"/>
</dbReference>
<dbReference type="GO" id="GO:0015628">
    <property type="term" value="P:protein secretion by the type II secretion system"/>
    <property type="evidence" value="ECO:0007669"/>
    <property type="project" value="TreeGrafter"/>
</dbReference>
<dbReference type="AlphaFoldDB" id="A0A0M3DJE3"/>
<dbReference type="PANTHER" id="PTHR21180:SF32">
    <property type="entry name" value="ENDONUCLEASE_EXONUCLEASE_PHOSPHATASE FAMILY DOMAIN-CONTAINING PROTEIN 1"/>
    <property type="match status" value="1"/>
</dbReference>
<dbReference type="Gene3D" id="1.10.150.310">
    <property type="entry name" value="Tex RuvX-like domain-like"/>
    <property type="match status" value="1"/>
</dbReference>
<dbReference type="Gene3D" id="3.10.560.10">
    <property type="entry name" value="Outer membrane lipoprotein wza domain like"/>
    <property type="match status" value="1"/>
</dbReference>
<dbReference type="InterPro" id="IPR003583">
    <property type="entry name" value="Hlx-hairpin-Hlx_DNA-bd_motif"/>
</dbReference>
<dbReference type="Pfam" id="PF12836">
    <property type="entry name" value="HHH_3"/>
    <property type="match status" value="1"/>
</dbReference>
<sequence>MKQKKKFIIIIVIIAISSVFLIKNNKFIEKNDSYVVSGAESEKSTLENNDVEKNDNDKGDFSKIENIEDVKTVDKTENMTKKISIYISGAVNSPGVVELKSNERLMEGVKLCDGLTDEADTNRINLAMKVKDEGHYIIPKQGEEIALNDSNDNVENNNNDGNNITEGDDKKININSASKEDLDSLPGVGDVTAQKILDYREENKEFKSIDEIKNVKGIGENKFNDLKDYICIQ</sequence>
<keyword evidence="2" id="KW-0812">Transmembrane</keyword>
<evidence type="ECO:0000256" key="2">
    <source>
        <dbReference type="SAM" id="Phobius"/>
    </source>
</evidence>
<name>A0A0M3DJE3_9FIRM</name>
<evidence type="ECO:0000313" key="4">
    <source>
        <dbReference type="EMBL" id="KKY02705.1"/>
    </source>
</evidence>
<dbReference type="SUPFAM" id="SSF47781">
    <property type="entry name" value="RuvA domain 2-like"/>
    <property type="match status" value="1"/>
</dbReference>
<keyword evidence="5" id="KW-1185">Reference proteome</keyword>
<dbReference type="GO" id="GO:0003677">
    <property type="term" value="F:DNA binding"/>
    <property type="evidence" value="ECO:0007669"/>
    <property type="project" value="InterPro"/>
</dbReference>
<feature type="domain" description="Helix-hairpin-helix DNA-binding motif class 1" evidence="3">
    <location>
        <begin position="180"/>
        <end position="199"/>
    </location>
</feature>
<dbReference type="InterPro" id="IPR051675">
    <property type="entry name" value="Endo/Exo/Phosphatase_dom_1"/>
</dbReference>
<dbReference type="NCBIfam" id="TIGR00426">
    <property type="entry name" value="competence protein ComEA helix-hairpin-helix repeat region"/>
    <property type="match status" value="1"/>
</dbReference>
<feature type="domain" description="Helix-hairpin-helix DNA-binding motif class 1" evidence="3">
    <location>
        <begin position="210"/>
        <end position="229"/>
    </location>
</feature>
<dbReference type="SMART" id="SM00278">
    <property type="entry name" value="HhH1"/>
    <property type="match status" value="2"/>
</dbReference>
<dbReference type="GO" id="GO:0006281">
    <property type="term" value="P:DNA repair"/>
    <property type="evidence" value="ECO:0007669"/>
    <property type="project" value="InterPro"/>
</dbReference>
<feature type="transmembrane region" description="Helical" evidence="2">
    <location>
        <begin position="7"/>
        <end position="23"/>
    </location>
</feature>
<organism evidence="4 5">
    <name type="scientific">Paraclostridium benzoelyticum</name>
    <dbReference type="NCBI Taxonomy" id="1629550"/>
    <lineage>
        <taxon>Bacteria</taxon>
        <taxon>Bacillati</taxon>
        <taxon>Bacillota</taxon>
        <taxon>Clostridia</taxon>
        <taxon>Peptostreptococcales</taxon>
        <taxon>Peptostreptococcaceae</taxon>
        <taxon>Paraclostridium</taxon>
    </lineage>
</organism>
<keyword evidence="2" id="KW-0472">Membrane</keyword>
<dbReference type="PANTHER" id="PTHR21180">
    <property type="entry name" value="ENDONUCLEASE/EXONUCLEASE/PHOSPHATASE FAMILY DOMAIN-CONTAINING PROTEIN 1"/>
    <property type="match status" value="1"/>
</dbReference>
<proteinExistence type="predicted"/>
<feature type="region of interest" description="Disordered" evidence="1">
    <location>
        <begin position="39"/>
        <end position="60"/>
    </location>
</feature>
<gene>
    <name evidence="4" type="ORF">VN21_01805</name>
</gene>
<keyword evidence="2" id="KW-1133">Transmembrane helix</keyword>
<dbReference type="GO" id="GO:0015627">
    <property type="term" value="C:type II protein secretion system complex"/>
    <property type="evidence" value="ECO:0007669"/>
    <property type="project" value="TreeGrafter"/>
</dbReference>
<dbReference type="RefSeq" id="WP_046821762.1">
    <property type="nucleotide sequence ID" value="NZ_JBCLWQ010000002.1"/>
</dbReference>
<comment type="caution">
    <text evidence="4">The sequence shown here is derived from an EMBL/GenBank/DDBJ whole genome shotgun (WGS) entry which is preliminary data.</text>
</comment>
<feature type="compositionally biased region" description="Basic and acidic residues" evidence="1">
    <location>
        <begin position="40"/>
        <end position="60"/>
    </location>
</feature>
<dbReference type="EMBL" id="LBBT01000033">
    <property type="protein sequence ID" value="KKY02705.1"/>
    <property type="molecule type" value="Genomic_DNA"/>
</dbReference>
<dbReference type="PATRIC" id="fig|1629550.3.peg.2585"/>
<evidence type="ECO:0000256" key="1">
    <source>
        <dbReference type="SAM" id="MobiDB-lite"/>
    </source>
</evidence>
<dbReference type="InterPro" id="IPR019554">
    <property type="entry name" value="Soluble_ligand-bd"/>
</dbReference>
<accession>A0A0M3DJE3</accession>
<dbReference type="OrthoDB" id="9790239at2"/>
<dbReference type="Proteomes" id="UP000034407">
    <property type="component" value="Unassembled WGS sequence"/>
</dbReference>
<dbReference type="Pfam" id="PF10531">
    <property type="entry name" value="SLBB"/>
    <property type="match status" value="1"/>
</dbReference>
<dbReference type="InterPro" id="IPR004509">
    <property type="entry name" value="Competence_ComEA_HhH"/>
</dbReference>
<evidence type="ECO:0000259" key="3">
    <source>
        <dbReference type="SMART" id="SM00278"/>
    </source>
</evidence>
<protein>
    <recommendedName>
        <fullName evidence="3">Helix-hairpin-helix DNA-binding motif class 1 domain-containing protein</fullName>
    </recommendedName>
</protein>
<reference evidence="4 5" key="1">
    <citation type="submission" date="2015-04" db="EMBL/GenBank/DDBJ databases">
        <title>Microcin producing Clostridium sp. JC272T.</title>
        <authorList>
            <person name="Jyothsna T."/>
            <person name="Sasikala C."/>
            <person name="Ramana C."/>
        </authorList>
    </citation>
    <scope>NUCLEOTIDE SEQUENCE [LARGE SCALE GENOMIC DNA]</scope>
    <source>
        <strain evidence="4 5">JC272</strain>
    </source>
</reference>